<dbReference type="Proteomes" id="UP000038045">
    <property type="component" value="Unplaced"/>
</dbReference>
<keyword evidence="1" id="KW-1185">Reference proteome</keyword>
<proteinExistence type="predicted"/>
<protein>
    <submittedName>
        <fullName evidence="2">SWIM-type domain-containing protein</fullName>
    </submittedName>
</protein>
<evidence type="ECO:0000313" key="1">
    <source>
        <dbReference type="Proteomes" id="UP000038045"/>
    </source>
</evidence>
<sequence length="103" mass="12057">MPVRQQPISYQAHYRVLAKWMVKYYEDEDSKNKLNCGCETAQKNHHLCANLLRSIKNYIKSKKNFETFNCLTLHMMFTELKKFDDGIYCLCKEKSPAPSTSGL</sequence>
<dbReference type="WBParaSite" id="PTRK_0000206500.1">
    <property type="protein sequence ID" value="PTRK_0000206500.1"/>
    <property type="gene ID" value="PTRK_0000206500"/>
</dbReference>
<name>A0A0N4Z500_PARTI</name>
<accession>A0A0N4Z500</accession>
<evidence type="ECO:0000313" key="2">
    <source>
        <dbReference type="WBParaSite" id="PTRK_0000206500.1"/>
    </source>
</evidence>
<reference evidence="2" key="1">
    <citation type="submission" date="2017-02" db="UniProtKB">
        <authorList>
            <consortium name="WormBaseParasite"/>
        </authorList>
    </citation>
    <scope>IDENTIFICATION</scope>
</reference>
<dbReference type="AlphaFoldDB" id="A0A0N4Z500"/>
<organism evidence="1 2">
    <name type="scientific">Parastrongyloides trichosuri</name>
    <name type="common">Possum-specific nematode worm</name>
    <dbReference type="NCBI Taxonomy" id="131310"/>
    <lineage>
        <taxon>Eukaryota</taxon>
        <taxon>Metazoa</taxon>
        <taxon>Ecdysozoa</taxon>
        <taxon>Nematoda</taxon>
        <taxon>Chromadorea</taxon>
        <taxon>Rhabditida</taxon>
        <taxon>Tylenchina</taxon>
        <taxon>Panagrolaimomorpha</taxon>
        <taxon>Strongyloidoidea</taxon>
        <taxon>Strongyloididae</taxon>
        <taxon>Parastrongyloides</taxon>
    </lineage>
</organism>